<sequence length="170" mass="20239">MVKYLFLLSIFLTVNRFFILNEESLVLLCFTIFVFIGIIKINVHISIYLDSKIEDLHKNLEISISSVRSQIFSLNGTWNYLNNSVYLINKFKKYSNLQLLNVEKQFVIFLMYKIKNILFDQLSRFERVEIETYTLMKILLQIQLDDIIKQFLNIDNVANSFINHEKIILI</sequence>
<evidence type="ECO:0000256" key="5">
    <source>
        <dbReference type="ARBA" id="ARBA00023065"/>
    </source>
</evidence>
<evidence type="ECO:0000313" key="9">
    <source>
        <dbReference type="EMBL" id="QMX77311.1"/>
    </source>
</evidence>
<evidence type="ECO:0000256" key="4">
    <source>
        <dbReference type="ARBA" id="ARBA00022781"/>
    </source>
</evidence>
<dbReference type="GO" id="GO:0045259">
    <property type="term" value="C:proton-transporting ATP synthase complex"/>
    <property type="evidence" value="ECO:0007669"/>
    <property type="project" value="UniProtKB-KW"/>
</dbReference>
<evidence type="ECO:0000256" key="3">
    <source>
        <dbReference type="ARBA" id="ARBA00022547"/>
    </source>
</evidence>
<dbReference type="AlphaFoldDB" id="A0A7G5VUE4"/>
<dbReference type="InterPro" id="IPR008688">
    <property type="entry name" value="ATP_synth_Bsub_B/MI25"/>
</dbReference>
<dbReference type="EMBL" id="MN431656">
    <property type="protein sequence ID" value="QMX77311.1"/>
    <property type="molecule type" value="Genomic_DNA"/>
</dbReference>
<accession>A0A7G5VUE4</accession>
<dbReference type="GO" id="GO:0031966">
    <property type="term" value="C:mitochondrial membrane"/>
    <property type="evidence" value="ECO:0007669"/>
    <property type="project" value="UniProtKB-SubCell"/>
</dbReference>
<evidence type="ECO:0000256" key="1">
    <source>
        <dbReference type="ARBA" id="ARBA00004325"/>
    </source>
</evidence>
<proteinExistence type="predicted"/>
<keyword evidence="8" id="KW-0812">Transmembrane</keyword>
<dbReference type="GeneID" id="60450198"/>
<gene>
    <name evidence="9" type="primary">ymf39</name>
</gene>
<dbReference type="GO" id="GO:0015986">
    <property type="term" value="P:proton motive force-driven ATP synthesis"/>
    <property type="evidence" value="ECO:0007669"/>
    <property type="project" value="InterPro"/>
</dbReference>
<keyword evidence="4" id="KW-0375">Hydrogen ion transport</keyword>
<keyword evidence="5" id="KW-0406">Ion transport</keyword>
<dbReference type="Pfam" id="PF05405">
    <property type="entry name" value="Mt_ATP-synt_B"/>
    <property type="match status" value="1"/>
</dbReference>
<feature type="transmembrane region" description="Helical" evidence="8">
    <location>
        <begin position="26"/>
        <end position="49"/>
    </location>
</feature>
<reference evidence="9" key="1">
    <citation type="submission" date="2019-09" db="EMBL/GenBank/DDBJ databases">
        <authorList>
            <person name="Liu S.-L."/>
            <person name="Chiang Y.-R."/>
            <person name="Fu H.-Y."/>
        </authorList>
    </citation>
    <scope>NUCLEOTIDE SEQUENCE</scope>
    <source>
        <strain evidence="9">THAL066</strain>
    </source>
</reference>
<keyword evidence="3" id="KW-0138">CF(0)</keyword>
<geneLocation type="mitochondrion" evidence="9"/>
<dbReference type="GO" id="GO:0015078">
    <property type="term" value="F:proton transmembrane transporter activity"/>
    <property type="evidence" value="ECO:0007669"/>
    <property type="project" value="InterPro"/>
</dbReference>
<evidence type="ECO:0000256" key="2">
    <source>
        <dbReference type="ARBA" id="ARBA00022448"/>
    </source>
</evidence>
<protein>
    <submittedName>
        <fullName evidence="9">ORF171</fullName>
    </submittedName>
</protein>
<keyword evidence="8" id="KW-1133">Transmembrane helix</keyword>
<dbReference type="RefSeq" id="YP_009968210.1">
    <property type="nucleotide sequence ID" value="NC_051882.1"/>
</dbReference>
<organism evidence="9">
    <name type="scientific">Cyanidiococcus yangmingshanensis</name>
    <dbReference type="NCBI Taxonomy" id="2690220"/>
    <lineage>
        <taxon>Eukaryota</taxon>
        <taxon>Rhodophyta</taxon>
        <taxon>Bangiophyceae</taxon>
        <taxon>Cyanidiales</taxon>
        <taxon>Cyanidiaceae</taxon>
        <taxon>Cyanidiococcus</taxon>
    </lineage>
</organism>
<name>A0A7G5VUE4_9RHOD</name>
<evidence type="ECO:0000256" key="8">
    <source>
        <dbReference type="SAM" id="Phobius"/>
    </source>
</evidence>
<keyword evidence="7 8" id="KW-0472">Membrane</keyword>
<evidence type="ECO:0000256" key="6">
    <source>
        <dbReference type="ARBA" id="ARBA00023128"/>
    </source>
</evidence>
<comment type="subcellular location">
    <subcellularLocation>
        <location evidence="1">Mitochondrion membrane</location>
    </subcellularLocation>
</comment>
<keyword evidence="2" id="KW-0813">Transport</keyword>
<evidence type="ECO:0000256" key="7">
    <source>
        <dbReference type="ARBA" id="ARBA00023136"/>
    </source>
</evidence>
<keyword evidence="6 9" id="KW-0496">Mitochondrion</keyword>